<keyword evidence="16" id="KW-1185">Reference proteome</keyword>
<evidence type="ECO:0000313" key="16">
    <source>
        <dbReference type="Proteomes" id="UP000807159"/>
    </source>
</evidence>
<dbReference type="GO" id="GO:0003723">
    <property type="term" value="F:RNA binding"/>
    <property type="evidence" value="ECO:0007669"/>
    <property type="project" value="UniProtKB-KW"/>
</dbReference>
<reference evidence="15" key="1">
    <citation type="journal article" date="2021" name="J. Hered.">
        <title>Genome Assembly of Salicaceae Populus deltoides (Eastern Cottonwood) I-69 Based on Nanopore Sequencing and Hi-C Technologies.</title>
        <authorList>
            <person name="Bai S."/>
            <person name="Wu H."/>
            <person name="Zhang J."/>
            <person name="Pan Z."/>
            <person name="Zhao W."/>
            <person name="Li Z."/>
            <person name="Tong C."/>
        </authorList>
    </citation>
    <scope>NUCLEOTIDE SEQUENCE</scope>
    <source>
        <tissue evidence="15">Leaf</tissue>
    </source>
</reference>
<comment type="similarity">
    <text evidence="9">Belongs to the plant Proton pump-interactor protein family.</text>
</comment>
<protein>
    <recommendedName>
        <fullName evidence="14">RNA-binding S4 domain-containing protein</fullName>
    </recommendedName>
</protein>
<dbReference type="InterPro" id="IPR017506">
    <property type="entry name" value="PSII_S4"/>
</dbReference>
<dbReference type="FunFam" id="3.10.290.10:FF:000037">
    <property type="entry name" value="BnaA05g14690D protein"/>
    <property type="match status" value="1"/>
</dbReference>
<keyword evidence="5" id="KW-0256">Endoplasmic reticulum</keyword>
<feature type="domain" description="RNA-binding S4" evidence="14">
    <location>
        <begin position="687"/>
        <end position="742"/>
    </location>
</feature>
<accession>A0A8T2XQH3</accession>
<feature type="compositionally biased region" description="Basic and acidic residues" evidence="12">
    <location>
        <begin position="238"/>
        <end position="251"/>
    </location>
</feature>
<feature type="compositionally biased region" description="Basic and acidic residues" evidence="12">
    <location>
        <begin position="400"/>
        <end position="412"/>
    </location>
</feature>
<dbReference type="Pfam" id="PF17774">
    <property type="entry name" value="YlmH_RBD"/>
    <property type="match status" value="1"/>
</dbReference>
<evidence type="ECO:0000256" key="7">
    <source>
        <dbReference type="ARBA" id="ARBA00023054"/>
    </source>
</evidence>
<dbReference type="InterPro" id="IPR012677">
    <property type="entry name" value="Nucleotide-bd_a/b_plait_sf"/>
</dbReference>
<dbReference type="InterPro" id="IPR055282">
    <property type="entry name" value="PPI1-4"/>
</dbReference>
<evidence type="ECO:0000259" key="14">
    <source>
        <dbReference type="SMART" id="SM00363"/>
    </source>
</evidence>
<sequence length="744" mass="82993">MEPLQQALGKLRNTNNAGRVGICSSEEELNDLIYSLQYRMQHESIPLTEEKQILREIKQLEGTREKVIANAAMRTKIQDSLGQKEAIQDQVKLMGVDLDGVRKERQALWEKLDGLEAKVQALDTEIKTLQDELEAVIQKREKTYETLQELRKQRDEANASTSLWDVEVLYLDPNLNANFYQSRMLLTKAKELAAKKDVKALEELALDEVEKFMSLWCHNKSFRDDYEKRILPSLDRQMSRDGRIRNPDEKPLVILETPKPSEPEPVVKAIPKRAKEDPKPIPPKDTLPTQRVQKEITKTELKPTSEHPDIVDKEISGLENLSKNPSPAEKEVDEAKLKEIKREEEIAKAKQAMERKKKLAEKAAAKAAARAQKDAEKKLKEREKKLKKKAAASTPTTEPEQLKEKVRKEKTVRSRNRPRGPDSLPKVITRRKKSTNFWMWAAPAAAFVVLLFLALGSVVAESSILCSFILSMDGLQTHNIVGSSVSSKGLDTLGMCHVAQATKGEVVALKGVEDKSVIEEVKRILDMARRASLRREVLHTDFLTPPTLKESLHVLEKLADVKAIAQGGYPQAERCRLSVGHPETLTSDPNIVAALSITGNFGFQLCSHGDFLGAILGTGIARNKLGDIILLGGKRAQVLLVPDLVDYVVSSLDKVGDVSVSCTPIPLHAIEYEPPRTKSFKTVEASLRVDALASAGFKISRSKLVDLISNKDVRVNWTTITKNNTTLKTGDVVSVSGKGRLKSR</sequence>
<proteinExistence type="inferred from homology"/>
<feature type="compositionally biased region" description="Basic and acidic residues" evidence="12">
    <location>
        <begin position="371"/>
        <end position="384"/>
    </location>
</feature>
<keyword evidence="8 13" id="KW-0472">Membrane</keyword>
<evidence type="ECO:0000256" key="4">
    <source>
        <dbReference type="ARBA" id="ARBA00022692"/>
    </source>
</evidence>
<dbReference type="GO" id="GO:0005886">
    <property type="term" value="C:plasma membrane"/>
    <property type="evidence" value="ECO:0007669"/>
    <property type="project" value="UniProtKB-SubCell"/>
</dbReference>
<feature type="region of interest" description="Disordered" evidence="12">
    <location>
        <begin position="238"/>
        <end position="266"/>
    </location>
</feature>
<dbReference type="NCBIfam" id="TIGR03069">
    <property type="entry name" value="PS_II_S4"/>
    <property type="match status" value="1"/>
</dbReference>
<evidence type="ECO:0000313" key="15">
    <source>
        <dbReference type="EMBL" id="KAH8494391.1"/>
    </source>
</evidence>
<dbReference type="PANTHER" id="PTHR32219:SF2">
    <property type="entry name" value="PROTON PUMP-INTERACTOR 1"/>
    <property type="match status" value="1"/>
</dbReference>
<evidence type="ECO:0000256" key="1">
    <source>
        <dbReference type="ARBA" id="ARBA00004162"/>
    </source>
</evidence>
<dbReference type="Gene3D" id="3.10.290.10">
    <property type="entry name" value="RNA-binding S4 domain"/>
    <property type="match status" value="1"/>
</dbReference>
<evidence type="ECO:0000256" key="6">
    <source>
        <dbReference type="ARBA" id="ARBA00022989"/>
    </source>
</evidence>
<organism evidence="15 16">
    <name type="scientific">Populus deltoides</name>
    <name type="common">Eastern poplar</name>
    <name type="synonym">Eastern cottonwood</name>
    <dbReference type="NCBI Taxonomy" id="3696"/>
    <lineage>
        <taxon>Eukaryota</taxon>
        <taxon>Viridiplantae</taxon>
        <taxon>Streptophyta</taxon>
        <taxon>Embryophyta</taxon>
        <taxon>Tracheophyta</taxon>
        <taxon>Spermatophyta</taxon>
        <taxon>Magnoliopsida</taxon>
        <taxon>eudicotyledons</taxon>
        <taxon>Gunneridae</taxon>
        <taxon>Pentapetalae</taxon>
        <taxon>rosids</taxon>
        <taxon>fabids</taxon>
        <taxon>Malpighiales</taxon>
        <taxon>Salicaceae</taxon>
        <taxon>Saliceae</taxon>
        <taxon>Populus</taxon>
    </lineage>
</organism>
<evidence type="ECO:0000256" key="9">
    <source>
        <dbReference type="ARBA" id="ARBA00038080"/>
    </source>
</evidence>
<dbReference type="InterPro" id="IPR036986">
    <property type="entry name" value="S4_RNA-bd_sf"/>
</dbReference>
<evidence type="ECO:0000256" key="2">
    <source>
        <dbReference type="ARBA" id="ARBA00004389"/>
    </source>
</evidence>
<dbReference type="InterPro" id="IPR040591">
    <property type="entry name" value="RqcP2_RBD"/>
</dbReference>
<feature type="region of interest" description="Disordered" evidence="12">
    <location>
        <begin position="298"/>
        <end position="335"/>
    </location>
</feature>
<name>A0A8T2XQH3_POPDE</name>
<gene>
    <name evidence="15" type="ORF">H0E87_020966</name>
</gene>
<evidence type="ECO:0000256" key="11">
    <source>
        <dbReference type="SAM" id="Coils"/>
    </source>
</evidence>
<comment type="subcellular location">
    <subcellularLocation>
        <location evidence="1">Cell membrane</location>
        <topology evidence="1">Single-pass membrane protein</topology>
    </subcellularLocation>
    <subcellularLocation>
        <location evidence="2">Endoplasmic reticulum membrane</location>
        <topology evidence="2">Single-pass membrane protein</topology>
    </subcellularLocation>
</comment>
<dbReference type="Gene3D" id="3.30.70.330">
    <property type="match status" value="1"/>
</dbReference>
<feature type="transmembrane region" description="Helical" evidence="13">
    <location>
        <begin position="437"/>
        <end position="460"/>
    </location>
</feature>
<keyword evidence="10" id="KW-0694">RNA-binding</keyword>
<dbReference type="Proteomes" id="UP000807159">
    <property type="component" value="Chromosome 11"/>
</dbReference>
<dbReference type="EMBL" id="JACEGQ020000011">
    <property type="protein sequence ID" value="KAH8494391.1"/>
    <property type="molecule type" value="Genomic_DNA"/>
</dbReference>
<evidence type="ECO:0000256" key="8">
    <source>
        <dbReference type="ARBA" id="ARBA00023136"/>
    </source>
</evidence>
<keyword evidence="7 11" id="KW-0175">Coiled coil</keyword>
<keyword evidence="3" id="KW-1003">Cell membrane</keyword>
<dbReference type="Pfam" id="PF01479">
    <property type="entry name" value="S4"/>
    <property type="match status" value="1"/>
</dbReference>
<evidence type="ECO:0000256" key="13">
    <source>
        <dbReference type="SAM" id="Phobius"/>
    </source>
</evidence>
<evidence type="ECO:0000256" key="10">
    <source>
        <dbReference type="PROSITE-ProRule" id="PRU00182"/>
    </source>
</evidence>
<feature type="compositionally biased region" description="Basic and acidic residues" evidence="12">
    <location>
        <begin position="298"/>
        <end position="316"/>
    </location>
</feature>
<comment type="caution">
    <text evidence="15">The sequence shown here is derived from an EMBL/GenBank/DDBJ whole genome shotgun (WGS) entry which is preliminary data.</text>
</comment>
<dbReference type="SMART" id="SM00363">
    <property type="entry name" value="S4"/>
    <property type="match status" value="1"/>
</dbReference>
<dbReference type="SUPFAM" id="SSF55174">
    <property type="entry name" value="Alpha-L RNA-binding motif"/>
    <property type="match status" value="1"/>
</dbReference>
<dbReference type="InterPro" id="IPR002942">
    <property type="entry name" value="S4_RNA-bd"/>
</dbReference>
<feature type="coiled-coil region" evidence="11">
    <location>
        <begin position="112"/>
        <end position="160"/>
    </location>
</feature>
<keyword evidence="6 13" id="KW-1133">Transmembrane helix</keyword>
<evidence type="ECO:0000256" key="3">
    <source>
        <dbReference type="ARBA" id="ARBA00022475"/>
    </source>
</evidence>
<evidence type="ECO:0000256" key="5">
    <source>
        <dbReference type="ARBA" id="ARBA00022824"/>
    </source>
</evidence>
<dbReference type="CDD" id="cd00165">
    <property type="entry name" value="S4"/>
    <property type="match status" value="1"/>
</dbReference>
<dbReference type="PANTHER" id="PTHR32219">
    <property type="entry name" value="RNA-BINDING PROTEIN YLMH-RELATED"/>
    <property type="match status" value="1"/>
</dbReference>
<dbReference type="AlphaFoldDB" id="A0A8T2XQH3"/>
<dbReference type="PROSITE" id="PS50889">
    <property type="entry name" value="S4"/>
    <property type="match status" value="1"/>
</dbReference>
<dbReference type="GO" id="GO:0005789">
    <property type="term" value="C:endoplasmic reticulum membrane"/>
    <property type="evidence" value="ECO:0007669"/>
    <property type="project" value="UniProtKB-SubCell"/>
</dbReference>
<feature type="region of interest" description="Disordered" evidence="12">
    <location>
        <begin position="357"/>
        <end position="428"/>
    </location>
</feature>
<dbReference type="Gene3D" id="3.30.1370.160">
    <property type="match status" value="1"/>
</dbReference>
<keyword evidence="4 13" id="KW-0812">Transmembrane</keyword>
<evidence type="ECO:0000256" key="12">
    <source>
        <dbReference type="SAM" id="MobiDB-lite"/>
    </source>
</evidence>